<gene>
    <name evidence="2" type="ORF">OBBRIDRAFT_829143</name>
</gene>
<feature type="region of interest" description="Disordered" evidence="1">
    <location>
        <begin position="71"/>
        <end position="90"/>
    </location>
</feature>
<accession>A0A8E2AN70</accession>
<reference evidence="2 3" key="1">
    <citation type="submission" date="2016-07" db="EMBL/GenBank/DDBJ databases">
        <title>Draft genome of the white-rot fungus Obba rivulosa 3A-2.</title>
        <authorList>
            <consortium name="DOE Joint Genome Institute"/>
            <person name="Miettinen O."/>
            <person name="Riley R."/>
            <person name="Acob R."/>
            <person name="Barry K."/>
            <person name="Cullen D."/>
            <person name="De Vries R."/>
            <person name="Hainaut M."/>
            <person name="Hatakka A."/>
            <person name="Henrissat B."/>
            <person name="Hilden K."/>
            <person name="Kuo R."/>
            <person name="Labutti K."/>
            <person name="Lipzen A."/>
            <person name="Makela M.R."/>
            <person name="Sandor L."/>
            <person name="Spatafora J.W."/>
            <person name="Grigoriev I.V."/>
            <person name="Hibbett D.S."/>
        </authorList>
    </citation>
    <scope>NUCLEOTIDE SEQUENCE [LARGE SCALE GENOMIC DNA]</scope>
    <source>
        <strain evidence="2 3">3A-2</strain>
    </source>
</reference>
<organism evidence="2 3">
    <name type="scientific">Obba rivulosa</name>
    <dbReference type="NCBI Taxonomy" id="1052685"/>
    <lineage>
        <taxon>Eukaryota</taxon>
        <taxon>Fungi</taxon>
        <taxon>Dikarya</taxon>
        <taxon>Basidiomycota</taxon>
        <taxon>Agaricomycotina</taxon>
        <taxon>Agaricomycetes</taxon>
        <taxon>Polyporales</taxon>
        <taxon>Gelatoporiaceae</taxon>
        <taxon>Obba</taxon>
    </lineage>
</organism>
<keyword evidence="3" id="KW-1185">Reference proteome</keyword>
<proteinExistence type="predicted"/>
<protein>
    <submittedName>
        <fullName evidence="2">Uncharacterized protein</fullName>
    </submittedName>
</protein>
<dbReference type="EMBL" id="KV722612">
    <property type="protein sequence ID" value="OCH85052.1"/>
    <property type="molecule type" value="Genomic_DNA"/>
</dbReference>
<dbReference type="AlphaFoldDB" id="A0A8E2AN70"/>
<evidence type="ECO:0000256" key="1">
    <source>
        <dbReference type="SAM" id="MobiDB-lite"/>
    </source>
</evidence>
<evidence type="ECO:0000313" key="2">
    <source>
        <dbReference type="EMBL" id="OCH85052.1"/>
    </source>
</evidence>
<name>A0A8E2AN70_9APHY</name>
<dbReference type="Proteomes" id="UP000250043">
    <property type="component" value="Unassembled WGS sequence"/>
</dbReference>
<evidence type="ECO:0000313" key="3">
    <source>
        <dbReference type="Proteomes" id="UP000250043"/>
    </source>
</evidence>
<sequence length="130" mass="15029">MVVRRPILSQERSFSLGYHRDQSRADVLNVVTLQAMQLLSWHSNPPGVNETRKYPSTNRIICLNTRQGEVLDGTSHQDSREDEPFEGWQPDLRYRPVHHRSHDVAEMLDDIEGDIFQLNDIDLDMGTQTS</sequence>